<dbReference type="InterPro" id="IPR021829">
    <property type="entry name" value="DUF3419"/>
</dbReference>
<dbReference type="RefSeq" id="WP_151969255.1">
    <property type="nucleotide sequence ID" value="NZ_AP019860.1"/>
</dbReference>
<evidence type="ECO:0000313" key="1">
    <source>
        <dbReference type="EMBL" id="BBM85135.1"/>
    </source>
</evidence>
<name>A0A5S9IR37_UABAM</name>
<dbReference type="EMBL" id="AP019860">
    <property type="protein sequence ID" value="BBM85135.1"/>
    <property type="molecule type" value="Genomic_DNA"/>
</dbReference>
<evidence type="ECO:0008006" key="3">
    <source>
        <dbReference type="Google" id="ProtNLM"/>
    </source>
</evidence>
<dbReference type="AlphaFoldDB" id="A0A5S9IR37"/>
<accession>A0A5S9IR37</accession>
<protein>
    <recommendedName>
        <fullName evidence="3">S-adenosylmethionine--diacylglycerol 3-amino-3-carboxypropyl transferase</fullName>
    </recommendedName>
</protein>
<keyword evidence="2" id="KW-1185">Reference proteome</keyword>
<evidence type="ECO:0000313" key="2">
    <source>
        <dbReference type="Proteomes" id="UP000326354"/>
    </source>
</evidence>
<reference evidence="1 2" key="1">
    <citation type="submission" date="2019-08" db="EMBL/GenBank/DDBJ databases">
        <title>Complete genome sequence of Candidatus Uab amorphum.</title>
        <authorList>
            <person name="Shiratori T."/>
            <person name="Suzuki S."/>
            <person name="Kakizawa Y."/>
            <person name="Ishida K."/>
        </authorList>
    </citation>
    <scope>NUCLEOTIDE SEQUENCE [LARGE SCALE GENOMIC DNA]</scope>
    <source>
        <strain evidence="1 2">SRT547</strain>
    </source>
</reference>
<dbReference type="Pfam" id="PF11899">
    <property type="entry name" value="DUF3419"/>
    <property type="match status" value="1"/>
</dbReference>
<dbReference type="Proteomes" id="UP000326354">
    <property type="component" value="Chromosome"/>
</dbReference>
<organism evidence="1 2">
    <name type="scientific">Uabimicrobium amorphum</name>
    <dbReference type="NCBI Taxonomy" id="2596890"/>
    <lineage>
        <taxon>Bacteria</taxon>
        <taxon>Pseudomonadati</taxon>
        <taxon>Planctomycetota</taxon>
        <taxon>Candidatus Uabimicrobiia</taxon>
        <taxon>Candidatus Uabimicrobiales</taxon>
        <taxon>Candidatus Uabimicrobiaceae</taxon>
        <taxon>Candidatus Uabimicrobium</taxon>
    </lineage>
</organism>
<dbReference type="KEGG" id="uam:UABAM_03498"/>
<proteinExistence type="predicted"/>
<dbReference type="OrthoDB" id="267704at2"/>
<gene>
    <name evidence="1" type="ORF">UABAM_03498</name>
</gene>
<sequence length="355" mass="40997">MKWPGSDIAFSQVREDPLIEHQVIEKVFGYKNKPLDILLIGSGGCTALGLLHLPQVKSVSCIDANHAQLQLIRLRYSTIEHLEKDEQRILLGICGESDARLKLFDKLYCSLSKEQQQYWQKNRSQVAFGVNRVGKFEELFRELVSVCNEKLGFLAIDDPERAVNHENWQQCFDIVFEREKLAETFGRAAVDYSMSKSFAAHFSEVFARAIRRYPRGTNYFVDQIWLESYCNGESGVPPYLHYAKPGKAELYFYEGTFLSQIQNINKKWDIIQTSNISDWMPINEMKEMFTIVHGCLNDGGALIARRLNGDHVLSDIVKASFYCNDDFNQHLWETDRSYFYSEVVVGFVEEECTRC</sequence>